<dbReference type="AlphaFoldDB" id="A0A0C9YRX7"/>
<gene>
    <name evidence="1" type="ORF">PISMIDRAFT_15656</name>
</gene>
<accession>A0A0C9YRX7</accession>
<dbReference type="EMBL" id="KN833850">
    <property type="protein sequence ID" value="KIK16639.1"/>
    <property type="molecule type" value="Genomic_DNA"/>
</dbReference>
<keyword evidence="2" id="KW-1185">Reference proteome</keyword>
<protein>
    <submittedName>
        <fullName evidence="1">Uncharacterized protein</fullName>
    </submittedName>
</protein>
<evidence type="ECO:0000313" key="1">
    <source>
        <dbReference type="EMBL" id="KIK16639.1"/>
    </source>
</evidence>
<organism evidence="1 2">
    <name type="scientific">Pisolithus microcarpus 441</name>
    <dbReference type="NCBI Taxonomy" id="765257"/>
    <lineage>
        <taxon>Eukaryota</taxon>
        <taxon>Fungi</taxon>
        <taxon>Dikarya</taxon>
        <taxon>Basidiomycota</taxon>
        <taxon>Agaricomycotina</taxon>
        <taxon>Agaricomycetes</taxon>
        <taxon>Agaricomycetidae</taxon>
        <taxon>Boletales</taxon>
        <taxon>Sclerodermatineae</taxon>
        <taxon>Pisolithaceae</taxon>
        <taxon>Pisolithus</taxon>
    </lineage>
</organism>
<name>A0A0C9YRX7_9AGAM</name>
<proteinExistence type="predicted"/>
<dbReference type="Proteomes" id="UP000054018">
    <property type="component" value="Unassembled WGS sequence"/>
</dbReference>
<reference evidence="2" key="2">
    <citation type="submission" date="2015-01" db="EMBL/GenBank/DDBJ databases">
        <title>Evolutionary Origins and Diversification of the Mycorrhizal Mutualists.</title>
        <authorList>
            <consortium name="DOE Joint Genome Institute"/>
            <consortium name="Mycorrhizal Genomics Consortium"/>
            <person name="Kohler A."/>
            <person name="Kuo A."/>
            <person name="Nagy L.G."/>
            <person name="Floudas D."/>
            <person name="Copeland A."/>
            <person name="Barry K.W."/>
            <person name="Cichocki N."/>
            <person name="Veneault-Fourrey C."/>
            <person name="LaButti K."/>
            <person name="Lindquist E.A."/>
            <person name="Lipzen A."/>
            <person name="Lundell T."/>
            <person name="Morin E."/>
            <person name="Murat C."/>
            <person name="Riley R."/>
            <person name="Ohm R."/>
            <person name="Sun H."/>
            <person name="Tunlid A."/>
            <person name="Henrissat B."/>
            <person name="Grigoriev I.V."/>
            <person name="Hibbett D.S."/>
            <person name="Martin F."/>
        </authorList>
    </citation>
    <scope>NUCLEOTIDE SEQUENCE [LARGE SCALE GENOMIC DNA]</scope>
    <source>
        <strain evidence="2">441</strain>
    </source>
</reference>
<reference evidence="1 2" key="1">
    <citation type="submission" date="2014-04" db="EMBL/GenBank/DDBJ databases">
        <authorList>
            <consortium name="DOE Joint Genome Institute"/>
            <person name="Kuo A."/>
            <person name="Kohler A."/>
            <person name="Costa M.D."/>
            <person name="Nagy L.G."/>
            <person name="Floudas D."/>
            <person name="Copeland A."/>
            <person name="Barry K.W."/>
            <person name="Cichocki N."/>
            <person name="Veneault-Fourrey C."/>
            <person name="LaButti K."/>
            <person name="Lindquist E.A."/>
            <person name="Lipzen A."/>
            <person name="Lundell T."/>
            <person name="Morin E."/>
            <person name="Murat C."/>
            <person name="Sun H."/>
            <person name="Tunlid A."/>
            <person name="Henrissat B."/>
            <person name="Grigoriev I.V."/>
            <person name="Hibbett D.S."/>
            <person name="Martin F."/>
            <person name="Nordberg H.P."/>
            <person name="Cantor M.N."/>
            <person name="Hua S.X."/>
        </authorList>
    </citation>
    <scope>NUCLEOTIDE SEQUENCE [LARGE SCALE GENOMIC DNA]</scope>
    <source>
        <strain evidence="1 2">441</strain>
    </source>
</reference>
<sequence length="144" mass="14990">MATEATLKSYHCTSSSLRDLGRAEWLVIEEGQWLSLGPENRQQVDFVDISERCIVGGTSSPTADADTESIPVSSEPGSVADVKAAGVGYGVQLTAYIPLAISSGRMPVDTSDPGLAVTTPLPASQLRCTAPVASCIGFASFGLR</sequence>
<evidence type="ECO:0000313" key="2">
    <source>
        <dbReference type="Proteomes" id="UP000054018"/>
    </source>
</evidence>
<dbReference type="HOGENOM" id="CLU_1797219_0_0_1"/>